<sequence length="615" mass="69614">MSASMPMGEDRKIKRPRLVLACVECRRRKLKCDKAEPQCKNCERTGETCVYNTGTRDVSTGRVIRREDGENPSEQALPRERNPSAKAVDCLSYDQTTHGCSPAQGYMSVQRGGHLQYIGQSFWGFVNGHEGLSKRFFHNHDNRPSGMPPEHVSSVDLALCLQSIPTKPASDAFLRSFHISVSPIFPLLEHSQFELEYGSLWQCFWNANGIIPSKLVEDPTFICLLLAVMYAGAINIPEEDWPSDILRGVDRTATIQKLSQSCSKSLDACHFREHPTLYALVASIVLYHFTDPAPMENAIFVSTTVRLAQSMGLHQELDLPQISQEFRRNIWWHIVWLDVQSSLMTGLPSCLGKGTLDGLYPISTVKALPIHSVMQAMNDQSPEGGDSKPSLVMLHAKCRYETARLQHWILCSQQEQGHPTQRTIFELTDATKQLRRQIDEVIAKIPTRGLPEQGMLPFDFANATPRAKISLYEDHVQQPNILGAWIRIMLSLFKLEIVIVLQKSFLGSSNERSSVMGSWHSIAQLCLSYLQVLQHLLRTPAFQPYLWFFSKQHTAQQCAFLILYFLGDHPDAANQDQEEKQLMLFCVDEVIEFWTSKSQSTTPGIKVILQLRQEL</sequence>
<dbReference type="Pfam" id="PF04082">
    <property type="entry name" value="Fungal_trans"/>
    <property type="match status" value="1"/>
</dbReference>
<dbReference type="InterPro" id="IPR036864">
    <property type="entry name" value="Zn2-C6_fun-type_DNA-bd_sf"/>
</dbReference>
<keyword evidence="5" id="KW-0804">Transcription</keyword>
<keyword evidence="3" id="KW-0805">Transcription regulation</keyword>
<proteinExistence type="predicted"/>
<evidence type="ECO:0000259" key="7">
    <source>
        <dbReference type="PROSITE" id="PS50048"/>
    </source>
</evidence>
<dbReference type="PROSITE" id="PS00463">
    <property type="entry name" value="ZN2_CY6_FUNGAL_1"/>
    <property type="match status" value="1"/>
</dbReference>
<name>A0A9W9NYU5_9EURO</name>
<evidence type="ECO:0000256" key="2">
    <source>
        <dbReference type="ARBA" id="ARBA00022723"/>
    </source>
</evidence>
<keyword evidence="2" id="KW-0479">Metal-binding</keyword>
<organism evidence="8 9">
    <name type="scientific">Penicillium chermesinum</name>
    <dbReference type="NCBI Taxonomy" id="63820"/>
    <lineage>
        <taxon>Eukaryota</taxon>
        <taxon>Fungi</taxon>
        <taxon>Dikarya</taxon>
        <taxon>Ascomycota</taxon>
        <taxon>Pezizomycotina</taxon>
        <taxon>Eurotiomycetes</taxon>
        <taxon>Eurotiomycetidae</taxon>
        <taxon>Eurotiales</taxon>
        <taxon>Aspergillaceae</taxon>
        <taxon>Penicillium</taxon>
    </lineage>
</organism>
<evidence type="ECO:0000256" key="4">
    <source>
        <dbReference type="ARBA" id="ARBA00023125"/>
    </source>
</evidence>
<dbReference type="CDD" id="cd12148">
    <property type="entry name" value="fungal_TF_MHR"/>
    <property type="match status" value="1"/>
</dbReference>
<protein>
    <recommendedName>
        <fullName evidence="7">Zn(2)-C6 fungal-type domain-containing protein</fullName>
    </recommendedName>
</protein>
<dbReference type="GO" id="GO:0003677">
    <property type="term" value="F:DNA binding"/>
    <property type="evidence" value="ECO:0007669"/>
    <property type="project" value="UniProtKB-KW"/>
</dbReference>
<dbReference type="GO" id="GO:0006351">
    <property type="term" value="P:DNA-templated transcription"/>
    <property type="evidence" value="ECO:0007669"/>
    <property type="project" value="InterPro"/>
</dbReference>
<comment type="subcellular location">
    <subcellularLocation>
        <location evidence="1">Nucleus</location>
    </subcellularLocation>
</comment>
<dbReference type="InterPro" id="IPR007219">
    <property type="entry name" value="XnlR_reg_dom"/>
</dbReference>
<dbReference type="InterPro" id="IPR001138">
    <property type="entry name" value="Zn2Cys6_DnaBD"/>
</dbReference>
<dbReference type="GO" id="GO:0008270">
    <property type="term" value="F:zinc ion binding"/>
    <property type="evidence" value="ECO:0007669"/>
    <property type="project" value="InterPro"/>
</dbReference>
<dbReference type="RefSeq" id="XP_058330129.1">
    <property type="nucleotide sequence ID" value="XM_058474389.1"/>
</dbReference>
<feature type="non-terminal residue" evidence="8">
    <location>
        <position position="1"/>
    </location>
</feature>
<dbReference type="Pfam" id="PF00172">
    <property type="entry name" value="Zn_clus"/>
    <property type="match status" value="1"/>
</dbReference>
<dbReference type="InterPro" id="IPR050613">
    <property type="entry name" value="Sec_Metabolite_Reg"/>
</dbReference>
<keyword evidence="6" id="KW-0539">Nucleus</keyword>
<dbReference type="CDD" id="cd00067">
    <property type="entry name" value="GAL4"/>
    <property type="match status" value="1"/>
</dbReference>
<dbReference type="PANTHER" id="PTHR31001">
    <property type="entry name" value="UNCHARACTERIZED TRANSCRIPTIONAL REGULATORY PROTEIN"/>
    <property type="match status" value="1"/>
</dbReference>
<feature type="domain" description="Zn(2)-C6 fungal-type" evidence="7">
    <location>
        <begin position="21"/>
        <end position="51"/>
    </location>
</feature>
<gene>
    <name evidence="8" type="ORF">N7468_005092</name>
</gene>
<evidence type="ECO:0000256" key="5">
    <source>
        <dbReference type="ARBA" id="ARBA00023163"/>
    </source>
</evidence>
<accession>A0A9W9NYU5</accession>
<keyword evidence="4" id="KW-0238">DNA-binding</keyword>
<evidence type="ECO:0000313" key="9">
    <source>
        <dbReference type="Proteomes" id="UP001150941"/>
    </source>
</evidence>
<dbReference type="SMART" id="SM00906">
    <property type="entry name" value="Fungal_trans"/>
    <property type="match status" value="1"/>
</dbReference>
<dbReference type="Proteomes" id="UP001150941">
    <property type="component" value="Unassembled WGS sequence"/>
</dbReference>
<evidence type="ECO:0000256" key="1">
    <source>
        <dbReference type="ARBA" id="ARBA00004123"/>
    </source>
</evidence>
<reference evidence="8" key="1">
    <citation type="submission" date="2022-11" db="EMBL/GenBank/DDBJ databases">
        <authorList>
            <person name="Petersen C."/>
        </authorList>
    </citation>
    <scope>NUCLEOTIDE SEQUENCE</scope>
    <source>
        <strain evidence="8">IBT 19713</strain>
    </source>
</reference>
<dbReference type="GO" id="GO:0000981">
    <property type="term" value="F:DNA-binding transcription factor activity, RNA polymerase II-specific"/>
    <property type="evidence" value="ECO:0007669"/>
    <property type="project" value="InterPro"/>
</dbReference>
<evidence type="ECO:0000313" key="8">
    <source>
        <dbReference type="EMBL" id="KAJ5232136.1"/>
    </source>
</evidence>
<dbReference type="GO" id="GO:0005634">
    <property type="term" value="C:nucleus"/>
    <property type="evidence" value="ECO:0007669"/>
    <property type="project" value="UniProtKB-SubCell"/>
</dbReference>
<dbReference type="GeneID" id="83201692"/>
<dbReference type="EMBL" id="JAPQKS010000004">
    <property type="protein sequence ID" value="KAJ5232136.1"/>
    <property type="molecule type" value="Genomic_DNA"/>
</dbReference>
<dbReference type="PROSITE" id="PS50048">
    <property type="entry name" value="ZN2_CY6_FUNGAL_2"/>
    <property type="match status" value="1"/>
</dbReference>
<dbReference type="PANTHER" id="PTHR31001:SF40">
    <property type="entry name" value="ZN(II)2CYS6 TRANSCRIPTION FACTOR (EUROFUNG)"/>
    <property type="match status" value="1"/>
</dbReference>
<keyword evidence="9" id="KW-1185">Reference proteome</keyword>
<reference evidence="8" key="2">
    <citation type="journal article" date="2023" name="IMA Fungus">
        <title>Comparative genomic study of the Penicillium genus elucidates a diverse pangenome and 15 lateral gene transfer events.</title>
        <authorList>
            <person name="Petersen C."/>
            <person name="Sorensen T."/>
            <person name="Nielsen M.R."/>
            <person name="Sondergaard T.E."/>
            <person name="Sorensen J.L."/>
            <person name="Fitzpatrick D.A."/>
            <person name="Frisvad J.C."/>
            <person name="Nielsen K.L."/>
        </authorList>
    </citation>
    <scope>NUCLEOTIDE SEQUENCE</scope>
    <source>
        <strain evidence="8">IBT 19713</strain>
    </source>
</reference>
<evidence type="ECO:0000256" key="6">
    <source>
        <dbReference type="ARBA" id="ARBA00023242"/>
    </source>
</evidence>
<dbReference type="SUPFAM" id="SSF57701">
    <property type="entry name" value="Zn2/Cys6 DNA-binding domain"/>
    <property type="match status" value="1"/>
</dbReference>
<dbReference type="OrthoDB" id="3989227at2759"/>
<comment type="caution">
    <text evidence="8">The sequence shown here is derived from an EMBL/GenBank/DDBJ whole genome shotgun (WGS) entry which is preliminary data.</text>
</comment>
<dbReference type="AlphaFoldDB" id="A0A9W9NYU5"/>
<dbReference type="Gene3D" id="4.10.240.10">
    <property type="entry name" value="Zn(2)-C6 fungal-type DNA-binding domain"/>
    <property type="match status" value="1"/>
</dbReference>
<dbReference type="SMART" id="SM00066">
    <property type="entry name" value="GAL4"/>
    <property type="match status" value="1"/>
</dbReference>
<evidence type="ECO:0000256" key="3">
    <source>
        <dbReference type="ARBA" id="ARBA00023015"/>
    </source>
</evidence>